<organism evidence="2 3">
    <name type="scientific">Phytophthora lilii</name>
    <dbReference type="NCBI Taxonomy" id="2077276"/>
    <lineage>
        <taxon>Eukaryota</taxon>
        <taxon>Sar</taxon>
        <taxon>Stramenopiles</taxon>
        <taxon>Oomycota</taxon>
        <taxon>Peronosporomycetes</taxon>
        <taxon>Peronosporales</taxon>
        <taxon>Peronosporaceae</taxon>
        <taxon>Phytophthora</taxon>
    </lineage>
</organism>
<accession>A0A9W6U666</accession>
<evidence type="ECO:0000313" key="2">
    <source>
        <dbReference type="EMBL" id="GMF27006.1"/>
    </source>
</evidence>
<name>A0A9W6U666_9STRA</name>
<feature type="region of interest" description="Disordered" evidence="1">
    <location>
        <begin position="17"/>
        <end position="37"/>
    </location>
</feature>
<dbReference type="EMBL" id="BSXW01000641">
    <property type="protein sequence ID" value="GMF27006.1"/>
    <property type="molecule type" value="Genomic_DNA"/>
</dbReference>
<comment type="caution">
    <text evidence="2">The sequence shown here is derived from an EMBL/GenBank/DDBJ whole genome shotgun (WGS) entry which is preliminary data.</text>
</comment>
<sequence length="254" mass="27398">MHSERQICQAADTVTDNESCDTSHQMGHSGKHQDRDVHTASCYQPEFASSAGIESNNSSYGDDSGVDQSTSGDGDDSSSWQQEVCARDFGHQGKGLHLLVLCEFLTCVSLHDVKVSADIFSSYLLRAAATRSGAELEDVAVSFLTSIFGHSLTQWLQSPAFDGTRPSLTQECAVIQMTVHLFLHAASSGAIEQLIYSASQMGSEATSKEKLRHQFTSFVSRLHDAMEGILHELASKSGDFAVRQPSGLFAGSSK</sequence>
<proteinExistence type="predicted"/>
<feature type="compositionally biased region" description="Polar residues" evidence="1">
    <location>
        <begin position="17"/>
        <end position="26"/>
    </location>
</feature>
<evidence type="ECO:0000313" key="3">
    <source>
        <dbReference type="Proteomes" id="UP001165083"/>
    </source>
</evidence>
<evidence type="ECO:0000256" key="1">
    <source>
        <dbReference type="SAM" id="MobiDB-lite"/>
    </source>
</evidence>
<dbReference type="AlphaFoldDB" id="A0A9W6U666"/>
<dbReference type="Proteomes" id="UP001165083">
    <property type="component" value="Unassembled WGS sequence"/>
</dbReference>
<keyword evidence="3" id="KW-1185">Reference proteome</keyword>
<feature type="compositionally biased region" description="Low complexity" evidence="1">
    <location>
        <begin position="61"/>
        <end position="72"/>
    </location>
</feature>
<protein>
    <submittedName>
        <fullName evidence="2">Unnamed protein product</fullName>
    </submittedName>
</protein>
<dbReference type="OrthoDB" id="119109at2759"/>
<reference evidence="2" key="1">
    <citation type="submission" date="2023-04" db="EMBL/GenBank/DDBJ databases">
        <title>Phytophthora lilii NBRC 32176.</title>
        <authorList>
            <person name="Ichikawa N."/>
            <person name="Sato H."/>
            <person name="Tonouchi N."/>
        </authorList>
    </citation>
    <scope>NUCLEOTIDE SEQUENCE</scope>
    <source>
        <strain evidence="2">NBRC 32176</strain>
    </source>
</reference>
<feature type="region of interest" description="Disordered" evidence="1">
    <location>
        <begin position="53"/>
        <end position="79"/>
    </location>
</feature>
<gene>
    <name evidence="2" type="ORF">Plil01_001126500</name>
</gene>